<evidence type="ECO:0000313" key="6">
    <source>
        <dbReference type="Proteomes" id="UP000019226"/>
    </source>
</evidence>
<reference evidence="6" key="1">
    <citation type="submission" date="2013-02" db="EMBL/GenBank/DDBJ databases">
        <title>The complete genome sequence of Corynebacterium casei LMG S-19264 (=DSM 44701).</title>
        <authorList>
            <person name="Ruckert C."/>
            <person name="Albersmeier A."/>
            <person name="Kalinowski J."/>
        </authorList>
    </citation>
    <scope>NUCLEOTIDE SEQUENCE [LARGE SCALE GENOMIC DNA]</scope>
    <source>
        <strain evidence="6">LMG S-19264</strain>
    </source>
</reference>
<name>A0ABM5PS12_9CORY</name>
<accession>A0ABM5PS12</accession>
<dbReference type="Proteomes" id="UP000019226">
    <property type="component" value="Chromosome"/>
</dbReference>
<evidence type="ECO:0000256" key="2">
    <source>
        <dbReference type="ARBA" id="ARBA00022759"/>
    </source>
</evidence>
<protein>
    <submittedName>
        <fullName evidence="5">Type II site-specific deoxyribonuclease</fullName>
    </submittedName>
</protein>
<dbReference type="Gene3D" id="3.40.600.10">
    <property type="entry name" value="DNA mismatch repair MutH/Restriction endonuclease, type II"/>
    <property type="match status" value="1"/>
</dbReference>
<organism evidence="5 6">
    <name type="scientific">Corynebacterium casei LMG S-19264</name>
    <dbReference type="NCBI Taxonomy" id="1285583"/>
    <lineage>
        <taxon>Bacteria</taxon>
        <taxon>Bacillati</taxon>
        <taxon>Actinomycetota</taxon>
        <taxon>Actinomycetes</taxon>
        <taxon>Mycobacteriales</taxon>
        <taxon>Corynebacteriaceae</taxon>
        <taxon>Corynebacterium</taxon>
    </lineage>
</organism>
<sequence>MTSRFDSKPGIDSISLEITELFREADPDGERLGRVFRGAFDMAYDGQNTGRYSIGQLTKTESAHMGSLVEILIRREFDDILTDGEVMDFDAAGHDLDCKYSKHRFGWMIPMEALGNHAMLCHADDQSATFHVGFAMIRDEILTAGGNRDRKRTISAKGRQAISWLFTEHPFPPNTLLQLEPELRDKVLEPESGAARLDMLFRVAQKQRIPRGIVATVAMQKDYMKRVRSNGGSRTKLRPEGIVILSQYERHRNIARKLNLPVPDKGDTVSVRLYPAENGYTGPTIFEEGKHWRIAESDDPPVMAPEITHK</sequence>
<dbReference type="EMBL" id="CP004350">
    <property type="protein sequence ID" value="AHI20829.1"/>
    <property type="molecule type" value="Genomic_DNA"/>
</dbReference>
<keyword evidence="3" id="KW-0378">Hydrolase</keyword>
<dbReference type="SUPFAM" id="SSF52980">
    <property type="entry name" value="Restriction endonuclease-like"/>
    <property type="match status" value="1"/>
</dbReference>
<dbReference type="InterPro" id="IPR036388">
    <property type="entry name" value="WH-like_DNA-bd_sf"/>
</dbReference>
<dbReference type="InterPro" id="IPR015210">
    <property type="entry name" value="NaeI"/>
</dbReference>
<feature type="domain" description="Type II restriction enzyme NaeI" evidence="4">
    <location>
        <begin position="18"/>
        <end position="300"/>
    </location>
</feature>
<evidence type="ECO:0000256" key="1">
    <source>
        <dbReference type="ARBA" id="ARBA00022722"/>
    </source>
</evidence>
<keyword evidence="2" id="KW-0255">Endonuclease</keyword>
<dbReference type="InterPro" id="IPR011335">
    <property type="entry name" value="Restrct_endonuc-II-like"/>
</dbReference>
<keyword evidence="1" id="KW-0540">Nuclease</keyword>
<dbReference type="CDD" id="cd22338">
    <property type="entry name" value="NaeI-like"/>
    <property type="match status" value="1"/>
</dbReference>
<evidence type="ECO:0000259" key="4">
    <source>
        <dbReference type="Pfam" id="PF09126"/>
    </source>
</evidence>
<dbReference type="InterPro" id="IPR037057">
    <property type="entry name" value="DNA_rep_MutH/T2_RE_sf"/>
</dbReference>
<evidence type="ECO:0000313" key="5">
    <source>
        <dbReference type="EMBL" id="AHI20829.1"/>
    </source>
</evidence>
<keyword evidence="6" id="KW-1185">Reference proteome</keyword>
<dbReference type="Pfam" id="PF09126">
    <property type="entry name" value="NaeI"/>
    <property type="match status" value="1"/>
</dbReference>
<proteinExistence type="predicted"/>
<dbReference type="Gene3D" id="1.10.10.10">
    <property type="entry name" value="Winged helix-like DNA-binding domain superfamily/Winged helix DNA-binding domain"/>
    <property type="match status" value="1"/>
</dbReference>
<gene>
    <name evidence="5" type="ORF">CCASEI_11375</name>
</gene>
<evidence type="ECO:0000256" key="3">
    <source>
        <dbReference type="ARBA" id="ARBA00022801"/>
    </source>
</evidence>
<dbReference type="RefSeq" id="WP_025388042.1">
    <property type="nucleotide sequence ID" value="NZ_CP004350.1"/>
</dbReference>
<dbReference type="GeneID" id="82878379"/>